<gene>
    <name evidence="3" type="primary">ispD</name>
    <name evidence="4" type="ORF">GCM10023231_25720</name>
</gene>
<keyword evidence="1 3" id="KW-0808">Transferase</keyword>
<comment type="catalytic activity">
    <reaction evidence="3">
        <text>2-C-methyl-D-erythritol 4-phosphate + CTP + H(+) = 4-CDP-2-C-methyl-D-erythritol + diphosphate</text>
        <dbReference type="Rhea" id="RHEA:13429"/>
        <dbReference type="ChEBI" id="CHEBI:15378"/>
        <dbReference type="ChEBI" id="CHEBI:33019"/>
        <dbReference type="ChEBI" id="CHEBI:37563"/>
        <dbReference type="ChEBI" id="CHEBI:57823"/>
        <dbReference type="ChEBI" id="CHEBI:58262"/>
        <dbReference type="EC" id="2.7.7.60"/>
    </reaction>
</comment>
<dbReference type="RefSeq" id="WP_345232201.1">
    <property type="nucleotide sequence ID" value="NZ_BAABIQ010000037.1"/>
</dbReference>
<dbReference type="InterPro" id="IPR050088">
    <property type="entry name" value="IspD/TarI_cytidylyltransf_bact"/>
</dbReference>
<dbReference type="EC" id="2.7.7.60" evidence="3"/>
<keyword evidence="3" id="KW-0414">Isoprene biosynthesis</keyword>
<keyword evidence="2 3" id="KW-0548">Nucleotidyltransferase</keyword>
<dbReference type="NCBIfam" id="NF001186">
    <property type="entry name" value="PRK00155.2-3"/>
    <property type="match status" value="1"/>
</dbReference>
<dbReference type="PANTHER" id="PTHR32125">
    <property type="entry name" value="2-C-METHYL-D-ERYTHRITOL 4-PHOSPHATE CYTIDYLYLTRANSFERASE, CHLOROPLASTIC"/>
    <property type="match status" value="1"/>
</dbReference>
<dbReference type="CDD" id="cd02516">
    <property type="entry name" value="CDP-ME_synthetase"/>
    <property type="match status" value="1"/>
</dbReference>
<evidence type="ECO:0000256" key="2">
    <source>
        <dbReference type="ARBA" id="ARBA00022695"/>
    </source>
</evidence>
<dbReference type="HAMAP" id="MF_00108">
    <property type="entry name" value="IspD"/>
    <property type="match status" value="1"/>
</dbReference>
<evidence type="ECO:0000256" key="1">
    <source>
        <dbReference type="ARBA" id="ARBA00022679"/>
    </source>
</evidence>
<proteinExistence type="inferred from homology"/>
<dbReference type="EMBL" id="BAABIQ010000037">
    <property type="protein sequence ID" value="GAA4796151.1"/>
    <property type="molecule type" value="Genomic_DNA"/>
</dbReference>
<comment type="caution">
    <text evidence="4">The sequence shown here is derived from an EMBL/GenBank/DDBJ whole genome shotgun (WGS) entry which is preliminary data.</text>
</comment>
<protein>
    <recommendedName>
        <fullName evidence="3">2-C-methyl-D-erythritol 4-phosphate cytidylyltransferase</fullName>
        <ecNumber evidence="3">2.7.7.60</ecNumber>
    </recommendedName>
    <alternativeName>
        <fullName evidence="3">4-diphosphocytidyl-2C-methyl-D-erythritol synthase</fullName>
    </alternativeName>
    <alternativeName>
        <fullName evidence="3">MEP cytidylyltransferase</fullName>
        <shortName evidence="3">MCT</shortName>
    </alternativeName>
</protein>
<feature type="site" description="Transition state stabilizer" evidence="3">
    <location>
        <position position="16"/>
    </location>
</feature>
<feature type="site" description="Transition state stabilizer" evidence="3">
    <location>
        <position position="23"/>
    </location>
</feature>
<evidence type="ECO:0000256" key="3">
    <source>
        <dbReference type="HAMAP-Rule" id="MF_00108"/>
    </source>
</evidence>
<organism evidence="4 5">
    <name type="scientific">Olivibacter ginsenosidimutans</name>
    <dbReference type="NCBI Taxonomy" id="1176537"/>
    <lineage>
        <taxon>Bacteria</taxon>
        <taxon>Pseudomonadati</taxon>
        <taxon>Bacteroidota</taxon>
        <taxon>Sphingobacteriia</taxon>
        <taxon>Sphingobacteriales</taxon>
        <taxon>Sphingobacteriaceae</taxon>
        <taxon>Olivibacter</taxon>
    </lineage>
</organism>
<dbReference type="InterPro" id="IPR001228">
    <property type="entry name" value="IspD"/>
</dbReference>
<dbReference type="GO" id="GO:0016779">
    <property type="term" value="F:nucleotidyltransferase activity"/>
    <property type="evidence" value="ECO:0007669"/>
    <property type="project" value="UniProtKB-KW"/>
</dbReference>
<dbReference type="Gene3D" id="3.90.550.10">
    <property type="entry name" value="Spore Coat Polysaccharide Biosynthesis Protein SpsA, Chain A"/>
    <property type="match status" value="1"/>
</dbReference>
<dbReference type="SUPFAM" id="SSF53448">
    <property type="entry name" value="Nucleotide-diphospho-sugar transferases"/>
    <property type="match status" value="1"/>
</dbReference>
<name>A0ABP9BJC2_9SPHI</name>
<reference evidence="5" key="1">
    <citation type="journal article" date="2019" name="Int. J. Syst. Evol. Microbiol.">
        <title>The Global Catalogue of Microorganisms (GCM) 10K type strain sequencing project: providing services to taxonomists for standard genome sequencing and annotation.</title>
        <authorList>
            <consortium name="The Broad Institute Genomics Platform"/>
            <consortium name="The Broad Institute Genome Sequencing Center for Infectious Disease"/>
            <person name="Wu L."/>
            <person name="Ma J."/>
        </authorList>
    </citation>
    <scope>NUCLEOTIDE SEQUENCE [LARGE SCALE GENOMIC DNA]</scope>
    <source>
        <strain evidence="5">JCM 18200</strain>
    </source>
</reference>
<feature type="site" description="Positions MEP for the nucleophilic attack" evidence="3">
    <location>
        <position position="215"/>
    </location>
</feature>
<evidence type="ECO:0000313" key="5">
    <source>
        <dbReference type="Proteomes" id="UP001501411"/>
    </source>
</evidence>
<dbReference type="Pfam" id="PF01128">
    <property type="entry name" value="IspD"/>
    <property type="match status" value="1"/>
</dbReference>
<comment type="pathway">
    <text evidence="3">Isoprenoid biosynthesis; isopentenyl diphosphate biosynthesis via DXP pathway; isopentenyl diphosphate from 1-deoxy-D-xylulose 5-phosphate: step 2/6.</text>
</comment>
<accession>A0ABP9BJC2</accession>
<comment type="function">
    <text evidence="3">Catalyzes the formation of 4-diphosphocytidyl-2-C-methyl-D-erythritol from CTP and 2-C-methyl-D-erythritol 4-phosphate (MEP).</text>
</comment>
<evidence type="ECO:0000313" key="4">
    <source>
        <dbReference type="EMBL" id="GAA4796151.1"/>
    </source>
</evidence>
<dbReference type="InterPro" id="IPR029044">
    <property type="entry name" value="Nucleotide-diphossugar_trans"/>
</dbReference>
<dbReference type="NCBIfam" id="TIGR00453">
    <property type="entry name" value="ispD"/>
    <property type="match status" value="1"/>
</dbReference>
<keyword evidence="5" id="KW-1185">Reference proteome</keyword>
<dbReference type="InterPro" id="IPR034683">
    <property type="entry name" value="IspD/TarI"/>
</dbReference>
<feature type="site" description="Positions MEP for the nucleophilic attack" evidence="3">
    <location>
        <position position="161"/>
    </location>
</feature>
<dbReference type="PANTHER" id="PTHR32125:SF4">
    <property type="entry name" value="2-C-METHYL-D-ERYTHRITOL 4-PHOSPHATE CYTIDYLYLTRANSFERASE, CHLOROPLASTIC"/>
    <property type="match status" value="1"/>
</dbReference>
<dbReference type="Proteomes" id="UP001501411">
    <property type="component" value="Unassembled WGS sequence"/>
</dbReference>
<sequence>MAKQYAIIVGGGTGTRMGSEVPKQFLPLNGLPVLMHTLAAFANCTACPTLVLVLNSSLIGEWNQLCKKHDFTISHTIIAGGPTRFHSVLNGLQHIKNDLSEDKQGYIAVHDGVRPLISKKIIDEGFAKVSQLNTSFVTAIPSKDSIRIRIEGSQTTSALDRTRVFLVQTPQFFPANILLEAYDQSYKEQFTDDASVVEQFGYPIGIIQGDTRNIKITFPEDLLLAEIMMKA</sequence>
<comment type="similarity">
    <text evidence="3">Belongs to the IspD/TarI cytidylyltransferase family. IspD subfamily.</text>
</comment>